<dbReference type="AlphaFoldDB" id="A0A086JCP1"/>
<dbReference type="GO" id="GO:0000938">
    <property type="term" value="C:GARP complex"/>
    <property type="evidence" value="ECO:0007669"/>
    <property type="project" value="InterPro"/>
</dbReference>
<organism evidence="2 3">
    <name type="scientific">Toxoplasma gondii p89</name>
    <dbReference type="NCBI Taxonomy" id="943119"/>
    <lineage>
        <taxon>Eukaryota</taxon>
        <taxon>Sar</taxon>
        <taxon>Alveolata</taxon>
        <taxon>Apicomplexa</taxon>
        <taxon>Conoidasida</taxon>
        <taxon>Coccidia</taxon>
        <taxon>Eucoccidiorida</taxon>
        <taxon>Eimeriorina</taxon>
        <taxon>Sarcocystidae</taxon>
        <taxon>Toxoplasma</taxon>
    </lineage>
</organism>
<dbReference type="GO" id="GO:0042147">
    <property type="term" value="P:retrograde transport, endosome to Golgi"/>
    <property type="evidence" value="ECO:0007669"/>
    <property type="project" value="InterPro"/>
</dbReference>
<dbReference type="GO" id="GO:0005829">
    <property type="term" value="C:cytosol"/>
    <property type="evidence" value="ECO:0007669"/>
    <property type="project" value="GOC"/>
</dbReference>
<evidence type="ECO:0000313" key="2">
    <source>
        <dbReference type="EMBL" id="KFG29909.1"/>
    </source>
</evidence>
<dbReference type="VEuPathDB" id="ToxoDB:TGP89_297230B"/>
<dbReference type="InterPro" id="IPR039766">
    <property type="entry name" value="Vps53"/>
</dbReference>
<dbReference type="Proteomes" id="UP000028828">
    <property type="component" value="Unassembled WGS sequence"/>
</dbReference>
<dbReference type="PANTHER" id="PTHR12820:SF0">
    <property type="entry name" value="VACUOLAR PROTEIN SORTING-ASSOCIATED PROTEIN 53 HOMOLOG"/>
    <property type="match status" value="1"/>
</dbReference>
<protein>
    <submittedName>
        <fullName evidence="2">Vps53 family, N-terminal protein</fullName>
    </submittedName>
</protein>
<gene>
    <name evidence="2" type="ORF">TGP89_297230B</name>
</gene>
<proteinExistence type="predicted"/>
<sequence>MVLAFDYFGCVVCRLPSGKQLSSPPGLNDVSVLFAGSGEAGTLWGPSSLWSCSVSAASPFLLVCAAVGTSVYMHNSISQLRGTLSKALAEAHGQESGFGEGGDAALGREASSDAGEGPQDLDFVEEKDLLWNIQASCVSLLVSSFSGVIAASLSHIQADNLKKAALLPESQGRKRDGPNSNIVALRRSLRHGMCVASLFLTAPLCRFVWDKLAQAVICKFHGALEQLKALTPVAAEALLRDAEALHAALLDLPAQTFLEGADAGKNTKRKLRMPAGYEKFVSREMERAEAALRVAAFPPEDGAAPMAFAGASSLLGRASSSTAKAENTVLLPMKEAKIFAAASPAQASSSSPSF</sequence>
<feature type="region of interest" description="Disordered" evidence="1">
    <location>
        <begin position="94"/>
        <end position="118"/>
    </location>
</feature>
<evidence type="ECO:0000256" key="1">
    <source>
        <dbReference type="SAM" id="MobiDB-lite"/>
    </source>
</evidence>
<evidence type="ECO:0000313" key="3">
    <source>
        <dbReference type="Proteomes" id="UP000028828"/>
    </source>
</evidence>
<comment type="caution">
    <text evidence="2">The sequence shown here is derived from an EMBL/GenBank/DDBJ whole genome shotgun (WGS) entry which is preliminary data.</text>
</comment>
<dbReference type="EMBL" id="AEYI02002113">
    <property type="protein sequence ID" value="KFG29909.1"/>
    <property type="molecule type" value="Genomic_DNA"/>
</dbReference>
<reference evidence="2 3" key="1">
    <citation type="submission" date="2014-03" db="EMBL/GenBank/DDBJ databases">
        <authorList>
            <person name="Sibley D."/>
            <person name="Venepally P."/>
            <person name="Karamycheva S."/>
            <person name="Hadjithomas M."/>
            <person name="Khan A."/>
            <person name="Brunk B."/>
            <person name="Roos D."/>
            <person name="Caler E."/>
            <person name="Lorenzi H."/>
        </authorList>
    </citation>
    <scope>NUCLEOTIDE SEQUENCE [LARGE SCALE GENOMIC DNA]</scope>
    <source>
        <strain evidence="3">p89</strain>
    </source>
</reference>
<name>A0A086JCP1_TOXGO</name>
<accession>A0A086JCP1</accession>
<dbReference type="PANTHER" id="PTHR12820">
    <property type="entry name" value="VACUOLAR SORTING PROTEIN 53"/>
    <property type="match status" value="1"/>
</dbReference>